<reference evidence="2" key="2">
    <citation type="journal article" date="2017" name="J. Anim. Genet.">
        <title>Multiple reference genome sequences of hot pepper reveal the massive evolution of plant disease resistance genes by retroduplication.</title>
        <authorList>
            <person name="Kim S."/>
            <person name="Park J."/>
            <person name="Yeom S.-I."/>
            <person name="Kim Y.-M."/>
            <person name="Seo E."/>
            <person name="Kim K.-T."/>
            <person name="Kim M.-S."/>
            <person name="Lee J.M."/>
            <person name="Cheong K."/>
            <person name="Shin H.-S."/>
            <person name="Kim S.-B."/>
            <person name="Han K."/>
            <person name="Lee J."/>
            <person name="Park M."/>
            <person name="Lee H.-A."/>
            <person name="Lee H.-Y."/>
            <person name="Lee Y."/>
            <person name="Oh S."/>
            <person name="Lee J.H."/>
            <person name="Choi E."/>
            <person name="Choi E."/>
            <person name="Lee S.E."/>
            <person name="Jeon J."/>
            <person name="Kim H."/>
            <person name="Choi G."/>
            <person name="Song H."/>
            <person name="Lee J."/>
            <person name="Lee S.-C."/>
            <person name="Kwon J.-K."/>
            <person name="Lee H.-Y."/>
            <person name="Koo N."/>
            <person name="Hong Y."/>
            <person name="Kim R.W."/>
            <person name="Kang W.-H."/>
            <person name="Huh J.H."/>
            <person name="Kang B.-C."/>
            <person name="Yang T.-J."/>
            <person name="Lee Y.-H."/>
            <person name="Bennetzen J.L."/>
            <person name="Choi D."/>
        </authorList>
    </citation>
    <scope>NUCLEOTIDE SEQUENCE [LARGE SCALE GENOMIC DNA]</scope>
    <source>
        <strain evidence="2">cv. PBC81</strain>
    </source>
</reference>
<organism evidence="2">
    <name type="scientific">Capsicum baccatum</name>
    <name type="common">Peruvian pepper</name>
    <dbReference type="NCBI Taxonomy" id="33114"/>
    <lineage>
        <taxon>Eukaryota</taxon>
        <taxon>Viridiplantae</taxon>
        <taxon>Streptophyta</taxon>
        <taxon>Embryophyta</taxon>
        <taxon>Tracheophyta</taxon>
        <taxon>Spermatophyta</taxon>
        <taxon>Magnoliopsida</taxon>
        <taxon>eudicotyledons</taxon>
        <taxon>Gunneridae</taxon>
        <taxon>Pentapetalae</taxon>
        <taxon>asterids</taxon>
        <taxon>lamiids</taxon>
        <taxon>Solanales</taxon>
        <taxon>Solanaceae</taxon>
        <taxon>Solanoideae</taxon>
        <taxon>Capsiceae</taxon>
        <taxon>Capsicum</taxon>
    </lineage>
</organism>
<dbReference type="PANTHER" id="PTHR47188">
    <property type="entry name" value="PROTEIN TAR1"/>
    <property type="match status" value="1"/>
</dbReference>
<name>A0A2G2UZL8_CAPBA</name>
<dbReference type="GO" id="GO:0043457">
    <property type="term" value="P:regulation of cellular respiration"/>
    <property type="evidence" value="ECO:0007669"/>
    <property type="project" value="InterPro"/>
</dbReference>
<comment type="caution">
    <text evidence="2">The sequence shown here is derived from an EMBL/GenBank/DDBJ whole genome shotgun (WGS) entry which is preliminary data.</text>
</comment>
<sequence>MSVDVDSHLGQPRARGTREASIRPATTTRPVIEARCEGETRCVTPRQTWPRPNGFRSNLHSKTRWFMGFYNSHQVSHFAMFFIDARAEISVTESRFHLQKKRRSHRRTPRMRREGQAIDSSIPWRFPRWGFDNDPSASSHTETLLRLLLPLNDKDQPGSIPHRRRRRMSPACPRGARGGADGFKVSATVVCKERRTGQIRADEGPMPTASAASENLDRRSRTTTSHEEARESWDARAAFRFAPRTKCEGRRAIDKT</sequence>
<dbReference type="AlphaFoldDB" id="A0A2G2UZL8"/>
<evidence type="ECO:0000256" key="1">
    <source>
        <dbReference type="SAM" id="MobiDB-lite"/>
    </source>
</evidence>
<dbReference type="InterPro" id="IPR044792">
    <property type="entry name" value="TAR1"/>
</dbReference>
<gene>
    <name evidence="2" type="ORF">CQW23_34231</name>
</gene>
<proteinExistence type="predicted"/>
<reference evidence="2" key="1">
    <citation type="journal article" date="2017" name="Genome Biol.">
        <title>New reference genome sequences of hot pepper reveal the massive evolution of plant disease-resistance genes by retroduplication.</title>
        <authorList>
            <person name="Kim S."/>
            <person name="Park J."/>
            <person name="Yeom S.I."/>
            <person name="Kim Y.M."/>
            <person name="Seo E."/>
            <person name="Kim K.T."/>
            <person name="Kim M.S."/>
            <person name="Lee J.M."/>
            <person name="Cheong K."/>
            <person name="Shin H.S."/>
            <person name="Kim S.B."/>
            <person name="Han K."/>
            <person name="Lee J."/>
            <person name="Park M."/>
            <person name="Lee H.A."/>
            <person name="Lee H.Y."/>
            <person name="Lee Y."/>
            <person name="Oh S."/>
            <person name="Lee J.H."/>
            <person name="Choi E."/>
            <person name="Choi E."/>
            <person name="Lee S.E."/>
            <person name="Jeon J."/>
            <person name="Kim H."/>
            <person name="Choi G."/>
            <person name="Song H."/>
            <person name="Lee J."/>
            <person name="Lee S.C."/>
            <person name="Kwon J.K."/>
            <person name="Lee H.Y."/>
            <person name="Koo N."/>
            <person name="Hong Y."/>
            <person name="Kim R.W."/>
            <person name="Kang W.H."/>
            <person name="Huh J.H."/>
            <person name="Kang B.C."/>
            <person name="Yang T.J."/>
            <person name="Lee Y.H."/>
            <person name="Bennetzen J.L."/>
            <person name="Choi D."/>
        </authorList>
    </citation>
    <scope>NUCLEOTIDE SEQUENCE [LARGE SCALE GENOMIC DNA]</scope>
    <source>
        <strain evidence="2">PBC81</strain>
        <tissue evidence="2">Leaf</tissue>
    </source>
</reference>
<feature type="compositionally biased region" description="Basic and acidic residues" evidence="1">
    <location>
        <begin position="215"/>
        <end position="232"/>
    </location>
</feature>
<dbReference type="EMBL" id="MLFT02000975">
    <property type="protein sequence ID" value="PHT26159.1"/>
    <property type="molecule type" value="Genomic_DNA"/>
</dbReference>
<accession>A0A2G2UZL8</accession>
<protein>
    <recommendedName>
        <fullName evidence="3">Protein TAR1</fullName>
    </recommendedName>
</protein>
<evidence type="ECO:0008006" key="3">
    <source>
        <dbReference type="Google" id="ProtNLM"/>
    </source>
</evidence>
<feature type="region of interest" description="Disordered" evidence="1">
    <location>
        <begin position="1"/>
        <end position="25"/>
    </location>
</feature>
<evidence type="ECO:0000313" key="2">
    <source>
        <dbReference type="EMBL" id="PHT26159.1"/>
    </source>
</evidence>
<feature type="region of interest" description="Disordered" evidence="1">
    <location>
        <begin position="197"/>
        <end position="232"/>
    </location>
</feature>
<dbReference type="PANTHER" id="PTHR47188:SF1">
    <property type="entry name" value="PROTEIN TAR1"/>
    <property type="match status" value="1"/>
</dbReference>
<feature type="region of interest" description="Disordered" evidence="1">
    <location>
        <begin position="155"/>
        <end position="180"/>
    </location>
</feature>
<dbReference type="OrthoDB" id="1705459at2759"/>